<name>A0A9P4H384_9PLEO</name>
<organism evidence="3 4">
    <name type="scientific">Setomelanomma holmii</name>
    <dbReference type="NCBI Taxonomy" id="210430"/>
    <lineage>
        <taxon>Eukaryota</taxon>
        <taxon>Fungi</taxon>
        <taxon>Dikarya</taxon>
        <taxon>Ascomycota</taxon>
        <taxon>Pezizomycotina</taxon>
        <taxon>Dothideomycetes</taxon>
        <taxon>Pleosporomycetidae</taxon>
        <taxon>Pleosporales</taxon>
        <taxon>Pleosporineae</taxon>
        <taxon>Phaeosphaeriaceae</taxon>
        <taxon>Setomelanomma</taxon>
    </lineage>
</organism>
<evidence type="ECO:0000313" key="3">
    <source>
        <dbReference type="EMBL" id="KAF2026569.1"/>
    </source>
</evidence>
<dbReference type="OrthoDB" id="5241710at2759"/>
<feature type="region of interest" description="Disordered" evidence="1">
    <location>
        <begin position="161"/>
        <end position="186"/>
    </location>
</feature>
<evidence type="ECO:0000256" key="2">
    <source>
        <dbReference type="SAM" id="Phobius"/>
    </source>
</evidence>
<evidence type="ECO:0000313" key="4">
    <source>
        <dbReference type="Proteomes" id="UP000799777"/>
    </source>
</evidence>
<dbReference type="AlphaFoldDB" id="A0A9P4H384"/>
<evidence type="ECO:0000256" key="1">
    <source>
        <dbReference type="SAM" id="MobiDB-lite"/>
    </source>
</evidence>
<proteinExistence type="predicted"/>
<keyword evidence="2" id="KW-0812">Transmembrane</keyword>
<dbReference type="EMBL" id="ML978241">
    <property type="protein sequence ID" value="KAF2026569.1"/>
    <property type="molecule type" value="Genomic_DNA"/>
</dbReference>
<feature type="transmembrane region" description="Helical" evidence="2">
    <location>
        <begin position="46"/>
        <end position="64"/>
    </location>
</feature>
<accession>A0A9P4H384</accession>
<protein>
    <submittedName>
        <fullName evidence="3">Uncharacterized protein</fullName>
    </submittedName>
</protein>
<gene>
    <name evidence="3" type="ORF">EK21DRAFT_73907</name>
</gene>
<keyword evidence="2" id="KW-1133">Transmembrane helix</keyword>
<keyword evidence="2" id="KW-0472">Membrane</keyword>
<sequence length="186" mass="19829">MASPVLNLTIFTKSVPHALRAIALASFPPGFLILLIQGIIAGRVNPAIGILPLFFSAAFSALLLANEKKCGCQASGLAGTPIHLVFDLIIGVGLLVCLILDWVLMTQQGLIHLYFVGVQLQDSLTPGQRYPMSCPQCQNTAFTVGNIKLANVSTGLRDGYAPLLDNEGRPRVSVDEPQSTEDGEMV</sequence>
<comment type="caution">
    <text evidence="3">The sequence shown here is derived from an EMBL/GenBank/DDBJ whole genome shotgun (WGS) entry which is preliminary data.</text>
</comment>
<dbReference type="Proteomes" id="UP000799777">
    <property type="component" value="Unassembled WGS sequence"/>
</dbReference>
<feature type="transmembrane region" description="Helical" evidence="2">
    <location>
        <begin position="84"/>
        <end position="105"/>
    </location>
</feature>
<feature type="transmembrane region" description="Helical" evidence="2">
    <location>
        <begin position="21"/>
        <end position="40"/>
    </location>
</feature>
<reference evidence="3" key="1">
    <citation type="journal article" date="2020" name="Stud. Mycol.">
        <title>101 Dothideomycetes genomes: a test case for predicting lifestyles and emergence of pathogens.</title>
        <authorList>
            <person name="Haridas S."/>
            <person name="Albert R."/>
            <person name="Binder M."/>
            <person name="Bloem J."/>
            <person name="Labutti K."/>
            <person name="Salamov A."/>
            <person name="Andreopoulos B."/>
            <person name="Baker S."/>
            <person name="Barry K."/>
            <person name="Bills G."/>
            <person name="Bluhm B."/>
            <person name="Cannon C."/>
            <person name="Castanera R."/>
            <person name="Culley D."/>
            <person name="Daum C."/>
            <person name="Ezra D."/>
            <person name="Gonzalez J."/>
            <person name="Henrissat B."/>
            <person name="Kuo A."/>
            <person name="Liang C."/>
            <person name="Lipzen A."/>
            <person name="Lutzoni F."/>
            <person name="Magnuson J."/>
            <person name="Mondo S."/>
            <person name="Nolan M."/>
            <person name="Ohm R."/>
            <person name="Pangilinan J."/>
            <person name="Park H.-J."/>
            <person name="Ramirez L."/>
            <person name="Alfaro M."/>
            <person name="Sun H."/>
            <person name="Tritt A."/>
            <person name="Yoshinaga Y."/>
            <person name="Zwiers L.-H."/>
            <person name="Turgeon B."/>
            <person name="Goodwin S."/>
            <person name="Spatafora J."/>
            <person name="Crous P."/>
            <person name="Grigoriev I."/>
        </authorList>
    </citation>
    <scope>NUCLEOTIDE SEQUENCE</scope>
    <source>
        <strain evidence="3">CBS 110217</strain>
    </source>
</reference>
<keyword evidence="4" id="KW-1185">Reference proteome</keyword>